<feature type="chain" id="PRO_5016264265" description="Lipoprotein" evidence="1">
    <location>
        <begin position="24"/>
        <end position="93"/>
    </location>
</feature>
<accession>A0A327X288</accession>
<protein>
    <recommendedName>
        <fullName evidence="4">Lipoprotein</fullName>
    </recommendedName>
</protein>
<name>A0A327X288_LARAB</name>
<dbReference type="Proteomes" id="UP000248790">
    <property type="component" value="Unassembled WGS sequence"/>
</dbReference>
<dbReference type="AlphaFoldDB" id="A0A327X288"/>
<evidence type="ECO:0000313" key="2">
    <source>
        <dbReference type="EMBL" id="RAK00312.1"/>
    </source>
</evidence>
<organism evidence="2 3">
    <name type="scientific">Larkinella arboricola</name>
    <dbReference type="NCBI Taxonomy" id="643671"/>
    <lineage>
        <taxon>Bacteria</taxon>
        <taxon>Pseudomonadati</taxon>
        <taxon>Bacteroidota</taxon>
        <taxon>Cytophagia</taxon>
        <taxon>Cytophagales</taxon>
        <taxon>Spirosomataceae</taxon>
        <taxon>Larkinella</taxon>
    </lineage>
</organism>
<feature type="signal peptide" evidence="1">
    <location>
        <begin position="1"/>
        <end position="23"/>
    </location>
</feature>
<evidence type="ECO:0000313" key="3">
    <source>
        <dbReference type="Proteomes" id="UP000248790"/>
    </source>
</evidence>
<comment type="caution">
    <text evidence="2">The sequence shown here is derived from an EMBL/GenBank/DDBJ whole genome shotgun (WGS) entry which is preliminary data.</text>
</comment>
<evidence type="ECO:0000256" key="1">
    <source>
        <dbReference type="SAM" id="SignalP"/>
    </source>
</evidence>
<gene>
    <name evidence="2" type="ORF">LX87_02014</name>
</gene>
<sequence length="93" mass="10750">MLVIMKRFLVVLLTVFTSFSLVSCDPLDKKYNKEQYSEVMAEHADSASRSAFNRAMVDNEINDIRNEDFTYQELIDQGKTLQRKEQPGKSVAR</sequence>
<keyword evidence="3" id="KW-1185">Reference proteome</keyword>
<dbReference type="PROSITE" id="PS51257">
    <property type="entry name" value="PROKAR_LIPOPROTEIN"/>
    <property type="match status" value="1"/>
</dbReference>
<dbReference type="EMBL" id="QLMC01000002">
    <property type="protein sequence ID" value="RAK00312.1"/>
    <property type="molecule type" value="Genomic_DNA"/>
</dbReference>
<evidence type="ECO:0008006" key="4">
    <source>
        <dbReference type="Google" id="ProtNLM"/>
    </source>
</evidence>
<reference evidence="2 3" key="1">
    <citation type="submission" date="2018-06" db="EMBL/GenBank/DDBJ databases">
        <title>Genomic Encyclopedia of Archaeal and Bacterial Type Strains, Phase II (KMG-II): from individual species to whole genera.</title>
        <authorList>
            <person name="Goeker M."/>
        </authorList>
    </citation>
    <scope>NUCLEOTIDE SEQUENCE [LARGE SCALE GENOMIC DNA]</scope>
    <source>
        <strain evidence="2 3">DSM 21851</strain>
    </source>
</reference>
<proteinExistence type="predicted"/>
<keyword evidence="1" id="KW-0732">Signal</keyword>